<accession>A0A7C9P8H4</accession>
<dbReference type="AlphaFoldDB" id="A0A7C9P8H4"/>
<dbReference type="Proteomes" id="UP000483432">
    <property type="component" value="Unassembled WGS sequence"/>
</dbReference>
<sequence>MKRMTMDHTVSAYRMHGPVRFGLLAFLALGGALLFTWAEGQAHAATYANVAAPYSWVSPSAHTRAAWTSGTSCSSGYVGAAVDDDITAQLPLGFTFNFGGVNYTQVQIMSNGRLQFNNGFCGYGTQTVGPPPTYPYPYPNASVVRTMRVYGTDLDPTSSGAAGICPAATCYVSYATEGTAPNRRFVATWVNVPEWGSSTRTGSFNLQVVLEETTNEFVYQFGASNHPTGGSAQIGWSLTTTDFDVWSTPVVPPASSAVRFFIPAPVAEFRFDEANWSGAGSVANSTGGGTNGSPVGSAQTVPAGRICYGGNIPSNTSSGTIDAINTGYDVDSQIGSSGTITFWYKSNGAWSGGGSNSVQLLDASVVNNRWFYLARQNLNGKLSFILTDNANNDFQVTTGNLGFAANTWVHIGVTWKLTPIAANNRLQIFINGALSQSAAMGTVQPLSTAIGTLYVGDNRSAFVTNPGTGNSADGVIDEVRLYNSEVTGAVILRDSIAARSCAAVSVAPAGFNAFESSTTAGSVTGVIKTKVAASGFGHDVVALKTGGTAIETAFAGDVKVELVDASSAASCGAYALIRNLGTMTFSAANSGRKTLPGISEANAWPNARVRMTYPATGAPTIVGCSTDPFAIRPANFGSATATDVNSAAAGGSRALANIVVTGGNVHKAGQPFQIEATARNNLGATTTNYTGSPVPTLTGCVLPSAGCVLGGLTASTWTATSGVVKTLNATYSEVGTITMKLVDSTFAAVDAADGSTAAERNIESVVFNVGRFVPDHFDLVPASTPIFKTFNTTACSPRTFTYIGQPFGYVTVPQATIMARNAAGATTVNYRGTLWKLDAAGVTPVYTPLTHTLDGVPGLATVTPSATMPGTGLLVTNSNDKFFFQRTLPEVEFVADISLSISIGDSSENAVVGNNIIETLTPANFPSIAFDAGNSKRMLFGRLQLSNAHGAEMLNLPIPIETQVWNGVGFTRNTEDFCTQIVALNVELSNWQRDLNPCETSVSLTGRFIKGKGNLRLSAPGTATTLNTGSVDLRVHLGATGSGSTCVPGVQSVIGADQTWLQGKGSGAAWDKDPVARGSFGLYRGSKPLIYIREMY</sequence>
<comment type="caution">
    <text evidence="2">The sequence shown here is derived from an EMBL/GenBank/DDBJ whole genome shotgun (WGS) entry which is preliminary data.</text>
</comment>
<evidence type="ECO:0000259" key="1">
    <source>
        <dbReference type="Pfam" id="PF20419"/>
    </source>
</evidence>
<protein>
    <submittedName>
        <fullName evidence="2">LamG domain-containing protein</fullName>
    </submittedName>
</protein>
<reference evidence="2 3" key="1">
    <citation type="submission" date="2019-09" db="EMBL/GenBank/DDBJ databases">
        <title>H2 Metabolism Revealed by Metagenomic Analysis in Subglacial Sediment of East Antarctica.</title>
        <authorList>
            <person name="Yang Z."/>
            <person name="Zhang Y."/>
            <person name="Lv Y."/>
            <person name="Yan W."/>
            <person name="Xiao X."/>
            <person name="Sun B."/>
            <person name="Ma H."/>
        </authorList>
    </citation>
    <scope>NUCLEOTIDE SEQUENCE [LARGE SCALE GENOMIC DNA]</scope>
    <source>
        <strain evidence="2">Bin2_2</strain>
    </source>
</reference>
<name>A0A7C9P8H4_9PROT</name>
<dbReference type="InterPro" id="IPR013320">
    <property type="entry name" value="ConA-like_dom_sf"/>
</dbReference>
<dbReference type="Gene3D" id="2.60.120.200">
    <property type="match status" value="1"/>
</dbReference>
<dbReference type="SUPFAM" id="SSF49899">
    <property type="entry name" value="Concanavalin A-like lectins/glucanases"/>
    <property type="match status" value="1"/>
</dbReference>
<gene>
    <name evidence="2" type="ORF">GZ085_08250</name>
</gene>
<proteinExistence type="predicted"/>
<feature type="domain" description="DUF6701" evidence="1">
    <location>
        <begin position="624"/>
        <end position="1094"/>
    </location>
</feature>
<dbReference type="EMBL" id="JAAFGW010000108">
    <property type="protein sequence ID" value="NDP48368.1"/>
    <property type="molecule type" value="Genomic_DNA"/>
</dbReference>
<dbReference type="Pfam" id="PF13385">
    <property type="entry name" value="Laminin_G_3"/>
    <property type="match status" value="1"/>
</dbReference>
<evidence type="ECO:0000313" key="3">
    <source>
        <dbReference type="Proteomes" id="UP000483432"/>
    </source>
</evidence>
<evidence type="ECO:0000313" key="2">
    <source>
        <dbReference type="EMBL" id="NDP48368.1"/>
    </source>
</evidence>
<dbReference type="Pfam" id="PF20419">
    <property type="entry name" value="DUF6701"/>
    <property type="match status" value="1"/>
</dbReference>
<dbReference type="InterPro" id="IPR046524">
    <property type="entry name" value="DUF6701"/>
</dbReference>
<organism evidence="2 3">
    <name type="scientific">Sulfuriferula multivorans</name>
    <dbReference type="NCBI Taxonomy" id="1559896"/>
    <lineage>
        <taxon>Bacteria</taxon>
        <taxon>Pseudomonadati</taxon>
        <taxon>Pseudomonadota</taxon>
        <taxon>Betaproteobacteria</taxon>
        <taxon>Nitrosomonadales</taxon>
        <taxon>Sulfuricellaceae</taxon>
        <taxon>Sulfuriferula</taxon>
    </lineage>
</organism>